<dbReference type="AlphaFoldDB" id="A0AAV5RJ46"/>
<evidence type="ECO:0000256" key="4">
    <source>
        <dbReference type="SAM" id="MobiDB-lite"/>
    </source>
</evidence>
<keyword evidence="2 5" id="KW-0689">Ribosomal protein</keyword>
<feature type="region of interest" description="Disordered" evidence="4">
    <location>
        <begin position="68"/>
        <end position="108"/>
    </location>
</feature>
<dbReference type="PANTHER" id="PTHR45696:SF10">
    <property type="entry name" value="LARGE RIBOSOMAL SUBUNIT PROTEIN P1"/>
    <property type="match status" value="1"/>
</dbReference>
<accession>A0AAV5RJ46</accession>
<dbReference type="FunFam" id="1.10.10.1410:FF:000002">
    <property type="entry name" value="60S acidic ribosomal protein P2"/>
    <property type="match status" value="1"/>
</dbReference>
<evidence type="ECO:0000313" key="5">
    <source>
        <dbReference type="EMBL" id="GMM51117.1"/>
    </source>
</evidence>
<dbReference type="Proteomes" id="UP001362899">
    <property type="component" value="Unassembled WGS sequence"/>
</dbReference>
<dbReference type="GO" id="GO:0006414">
    <property type="term" value="P:translational elongation"/>
    <property type="evidence" value="ECO:0007669"/>
    <property type="project" value="InterPro"/>
</dbReference>
<evidence type="ECO:0000256" key="2">
    <source>
        <dbReference type="ARBA" id="ARBA00022980"/>
    </source>
</evidence>
<dbReference type="GO" id="GO:0030295">
    <property type="term" value="F:protein kinase activator activity"/>
    <property type="evidence" value="ECO:0007669"/>
    <property type="project" value="TreeGrafter"/>
</dbReference>
<sequence>MAADSQAIASYATLILADAGIEITADKITALAGSAKAELPAVWAEVFAKATEGRDLKDILLSFSTAGPAAGSAPAAAAAAGGAAEEAAEEAPKEEEESDEDMGMGLFD</sequence>
<dbReference type="HAMAP" id="MF_01478">
    <property type="entry name" value="Ribosomal_L12_arch"/>
    <property type="match status" value="1"/>
</dbReference>
<dbReference type="CDD" id="cd05831">
    <property type="entry name" value="Ribosomal_P1"/>
    <property type="match status" value="1"/>
</dbReference>
<feature type="compositionally biased region" description="Low complexity" evidence="4">
    <location>
        <begin position="68"/>
        <end position="85"/>
    </location>
</feature>
<comment type="caution">
    <text evidence="5">The sequence shown here is derived from an EMBL/GenBank/DDBJ whole genome shotgun (WGS) entry which is preliminary data.</text>
</comment>
<keyword evidence="3" id="KW-0687">Ribonucleoprotein</keyword>
<feature type="compositionally biased region" description="Acidic residues" evidence="4">
    <location>
        <begin position="86"/>
        <end position="102"/>
    </location>
</feature>
<protein>
    <submittedName>
        <fullName evidence="5">Ribosomal protein P1A</fullName>
    </submittedName>
</protein>
<proteinExistence type="inferred from homology"/>
<dbReference type="InterPro" id="IPR038716">
    <property type="entry name" value="P1/P2_N_sf"/>
</dbReference>
<dbReference type="EMBL" id="BTGC01000003">
    <property type="protein sequence ID" value="GMM51117.1"/>
    <property type="molecule type" value="Genomic_DNA"/>
</dbReference>
<name>A0AAV5RJ46_STABA</name>
<dbReference type="InterPro" id="IPR027534">
    <property type="entry name" value="Ribosomal_P1/P2"/>
</dbReference>
<dbReference type="GO" id="GO:0003735">
    <property type="term" value="F:structural constituent of ribosome"/>
    <property type="evidence" value="ECO:0007669"/>
    <property type="project" value="InterPro"/>
</dbReference>
<keyword evidence="6" id="KW-1185">Reference proteome</keyword>
<dbReference type="PANTHER" id="PTHR45696">
    <property type="entry name" value="60S ACIDIC RIBOSOMAL PROTEIN P1"/>
    <property type="match status" value="1"/>
</dbReference>
<evidence type="ECO:0000256" key="1">
    <source>
        <dbReference type="ARBA" id="ARBA00005436"/>
    </source>
</evidence>
<gene>
    <name evidence="5" type="ORF">DASB73_020750</name>
</gene>
<dbReference type="Gene3D" id="1.10.10.1410">
    <property type="match status" value="1"/>
</dbReference>
<organism evidence="5 6">
    <name type="scientific">Starmerella bacillaris</name>
    <name type="common">Yeast</name>
    <name type="synonym">Candida zemplinina</name>
    <dbReference type="NCBI Taxonomy" id="1247836"/>
    <lineage>
        <taxon>Eukaryota</taxon>
        <taxon>Fungi</taxon>
        <taxon>Dikarya</taxon>
        <taxon>Ascomycota</taxon>
        <taxon>Saccharomycotina</taxon>
        <taxon>Dipodascomycetes</taxon>
        <taxon>Dipodascales</taxon>
        <taxon>Trichomonascaceae</taxon>
        <taxon>Starmerella</taxon>
    </lineage>
</organism>
<dbReference type="GO" id="GO:0022625">
    <property type="term" value="C:cytosolic large ribosomal subunit"/>
    <property type="evidence" value="ECO:0007669"/>
    <property type="project" value="TreeGrafter"/>
</dbReference>
<evidence type="ECO:0000256" key="3">
    <source>
        <dbReference type="ARBA" id="ARBA00023274"/>
    </source>
</evidence>
<evidence type="ECO:0000313" key="6">
    <source>
        <dbReference type="Proteomes" id="UP001362899"/>
    </source>
</evidence>
<comment type="similarity">
    <text evidence="1">Belongs to the eukaryotic ribosomal protein P1/P2 family.</text>
</comment>
<dbReference type="Pfam" id="PF00428">
    <property type="entry name" value="Ribosomal_60s"/>
    <property type="match status" value="1"/>
</dbReference>
<reference evidence="5 6" key="1">
    <citation type="journal article" date="2023" name="Elife">
        <title>Identification of key yeast species and microbe-microbe interactions impacting larval growth of Drosophila in the wild.</title>
        <authorList>
            <person name="Mure A."/>
            <person name="Sugiura Y."/>
            <person name="Maeda R."/>
            <person name="Honda K."/>
            <person name="Sakurai N."/>
            <person name="Takahashi Y."/>
            <person name="Watada M."/>
            <person name="Katoh T."/>
            <person name="Gotoh A."/>
            <person name="Gotoh Y."/>
            <person name="Taniguchi I."/>
            <person name="Nakamura K."/>
            <person name="Hayashi T."/>
            <person name="Katayama T."/>
            <person name="Uemura T."/>
            <person name="Hattori Y."/>
        </authorList>
    </citation>
    <scope>NUCLEOTIDE SEQUENCE [LARGE SCALE GENOMIC DNA]</scope>
    <source>
        <strain evidence="5 6">SB-73</strain>
    </source>
</reference>
<dbReference type="GO" id="GO:0002181">
    <property type="term" value="P:cytoplasmic translation"/>
    <property type="evidence" value="ECO:0007669"/>
    <property type="project" value="TreeGrafter"/>
</dbReference>
<dbReference type="GO" id="GO:0043021">
    <property type="term" value="F:ribonucleoprotein complex binding"/>
    <property type="evidence" value="ECO:0007669"/>
    <property type="project" value="TreeGrafter"/>
</dbReference>